<dbReference type="AlphaFoldDB" id="A0A6G4VDP4"/>
<keyword evidence="2" id="KW-1185">Reference proteome</keyword>
<accession>A0A6G4VDP4</accession>
<protein>
    <submittedName>
        <fullName evidence="1">Uncharacterized protein</fullName>
    </submittedName>
</protein>
<sequence>MEKRPPGHAEPWASGYAAGLAKGLAKGTLAVLEVRRLSISDDVRERITTCTELARLDDWLDRAGTVERAEDLFRVGAELHRE</sequence>
<comment type="caution">
    <text evidence="1">The sequence shown here is derived from an EMBL/GenBank/DDBJ whole genome shotgun (WGS) entry which is preliminary data.</text>
</comment>
<evidence type="ECO:0000313" key="2">
    <source>
        <dbReference type="Proteomes" id="UP000472335"/>
    </source>
</evidence>
<gene>
    <name evidence="1" type="ORF">G5C60_31520</name>
</gene>
<dbReference type="EMBL" id="JAAKZY010000123">
    <property type="protein sequence ID" value="NGO12015.1"/>
    <property type="molecule type" value="Genomic_DNA"/>
</dbReference>
<dbReference type="Proteomes" id="UP000472335">
    <property type="component" value="Unassembled WGS sequence"/>
</dbReference>
<reference evidence="1 2" key="1">
    <citation type="submission" date="2020-02" db="EMBL/GenBank/DDBJ databases">
        <title>Whole-genome analyses of novel actinobacteria.</title>
        <authorList>
            <person name="Sahin N."/>
            <person name="Gencbay T."/>
        </authorList>
    </citation>
    <scope>NUCLEOTIDE SEQUENCE [LARGE SCALE GENOMIC DNA]</scope>
    <source>
        <strain evidence="1 2">HC44</strain>
    </source>
</reference>
<proteinExistence type="predicted"/>
<name>A0A6G4VDP4_9ACTN</name>
<evidence type="ECO:0000313" key="1">
    <source>
        <dbReference type="EMBL" id="NGO12015.1"/>
    </source>
</evidence>
<organism evidence="1 2">
    <name type="scientific">Streptomyces scabichelini</name>
    <dbReference type="NCBI Taxonomy" id="2711217"/>
    <lineage>
        <taxon>Bacteria</taxon>
        <taxon>Bacillati</taxon>
        <taxon>Actinomycetota</taxon>
        <taxon>Actinomycetes</taxon>
        <taxon>Kitasatosporales</taxon>
        <taxon>Streptomycetaceae</taxon>
        <taxon>Streptomyces</taxon>
    </lineage>
</organism>